<dbReference type="EMBL" id="BEZZ01000428">
    <property type="protein sequence ID" value="GCC32344.1"/>
    <property type="molecule type" value="Genomic_DNA"/>
</dbReference>
<dbReference type="GO" id="GO:0051301">
    <property type="term" value="P:cell division"/>
    <property type="evidence" value="ECO:0007669"/>
    <property type="project" value="UniProtKB-KW"/>
</dbReference>
<dbReference type="PANTHER" id="PTHR12827:SF3">
    <property type="entry name" value="ANAPHASE-PROMOTING COMPLEX SUBUNIT 1"/>
    <property type="match status" value="1"/>
</dbReference>
<keyword evidence="1" id="KW-0132">Cell division</keyword>
<feature type="compositionally biased region" description="Polar residues" evidence="4">
    <location>
        <begin position="423"/>
        <end position="443"/>
    </location>
</feature>
<evidence type="ECO:0000313" key="9">
    <source>
        <dbReference type="Proteomes" id="UP000287033"/>
    </source>
</evidence>
<evidence type="ECO:0000256" key="2">
    <source>
        <dbReference type="ARBA" id="ARBA00022776"/>
    </source>
</evidence>
<feature type="chain" id="PRO_5019404864" evidence="5">
    <location>
        <begin position="27"/>
        <end position="973"/>
    </location>
</feature>
<proteinExistence type="predicted"/>
<feature type="compositionally biased region" description="Polar residues" evidence="4">
    <location>
        <begin position="220"/>
        <end position="235"/>
    </location>
</feature>
<feature type="compositionally biased region" description="Polar residues" evidence="4">
    <location>
        <begin position="243"/>
        <end position="254"/>
    </location>
</feature>
<evidence type="ECO:0000256" key="5">
    <source>
        <dbReference type="SAM" id="SignalP"/>
    </source>
</evidence>
<dbReference type="GO" id="GO:0007091">
    <property type="term" value="P:metaphase/anaphase transition of mitotic cell cycle"/>
    <property type="evidence" value="ECO:0007669"/>
    <property type="project" value="TreeGrafter"/>
</dbReference>
<evidence type="ECO:0000259" key="7">
    <source>
        <dbReference type="Pfam" id="PF20518"/>
    </source>
</evidence>
<feature type="domain" description="Anaphase-promoting complex subunit 1 N-terminal" evidence="6">
    <location>
        <begin position="35"/>
        <end position="99"/>
    </location>
</feature>
<accession>A0A401SPL6</accession>
<feature type="region of interest" description="Disordered" evidence="4">
    <location>
        <begin position="423"/>
        <end position="458"/>
    </location>
</feature>
<keyword evidence="2" id="KW-0498">Mitosis</keyword>
<dbReference type="OMA" id="LAMCPNM"/>
<evidence type="ECO:0000256" key="1">
    <source>
        <dbReference type="ARBA" id="ARBA00022618"/>
    </source>
</evidence>
<dbReference type="GO" id="GO:0031145">
    <property type="term" value="P:anaphase-promoting complex-dependent catabolic process"/>
    <property type="evidence" value="ECO:0007669"/>
    <property type="project" value="TreeGrafter"/>
</dbReference>
<feature type="domain" description="Anaphase-promoting complex subunit 1 middle" evidence="7">
    <location>
        <begin position="699"/>
        <end position="863"/>
    </location>
</feature>
<dbReference type="Proteomes" id="UP000287033">
    <property type="component" value="Unassembled WGS sequence"/>
</dbReference>
<dbReference type="PANTHER" id="PTHR12827">
    <property type="entry name" value="MEIOTIC CHECKPOINT REGULATOR TSG24 FAMILY MEMBER"/>
    <property type="match status" value="1"/>
</dbReference>
<feature type="signal peptide" evidence="5">
    <location>
        <begin position="1"/>
        <end position="26"/>
    </location>
</feature>
<dbReference type="Pfam" id="PF20518">
    <property type="entry name" value="Apc1_MidN"/>
    <property type="match status" value="2"/>
</dbReference>
<dbReference type="OrthoDB" id="26401at2759"/>
<feature type="domain" description="Anaphase-promoting complex subunit 1 middle" evidence="7">
    <location>
        <begin position="569"/>
        <end position="698"/>
    </location>
</feature>
<organism evidence="8 9">
    <name type="scientific">Chiloscyllium punctatum</name>
    <name type="common">Brownbanded bambooshark</name>
    <name type="synonym">Hemiscyllium punctatum</name>
    <dbReference type="NCBI Taxonomy" id="137246"/>
    <lineage>
        <taxon>Eukaryota</taxon>
        <taxon>Metazoa</taxon>
        <taxon>Chordata</taxon>
        <taxon>Craniata</taxon>
        <taxon>Vertebrata</taxon>
        <taxon>Chondrichthyes</taxon>
        <taxon>Elasmobranchii</taxon>
        <taxon>Galeomorphii</taxon>
        <taxon>Galeoidea</taxon>
        <taxon>Orectolobiformes</taxon>
        <taxon>Hemiscylliidae</taxon>
        <taxon>Chiloscyllium</taxon>
    </lineage>
</organism>
<evidence type="ECO:0000259" key="6">
    <source>
        <dbReference type="Pfam" id="PF12859"/>
    </source>
</evidence>
<evidence type="ECO:0000256" key="3">
    <source>
        <dbReference type="ARBA" id="ARBA00023306"/>
    </source>
</evidence>
<dbReference type="GO" id="GO:0005680">
    <property type="term" value="C:anaphase-promoting complex"/>
    <property type="evidence" value="ECO:0007669"/>
    <property type="project" value="InterPro"/>
</dbReference>
<evidence type="ECO:0000313" key="8">
    <source>
        <dbReference type="EMBL" id="GCC32344.1"/>
    </source>
</evidence>
<dbReference type="AlphaFoldDB" id="A0A401SPL6"/>
<gene>
    <name evidence="8" type="ORF">chiPu_0010805</name>
</gene>
<feature type="region of interest" description="Disordered" evidence="4">
    <location>
        <begin position="275"/>
        <end position="297"/>
    </location>
</feature>
<dbReference type="InterPro" id="IPR049255">
    <property type="entry name" value="Apc1_N"/>
</dbReference>
<feature type="domain" description="Anaphase-promoting complex subunit 1 N-terminal" evidence="6">
    <location>
        <begin position="486"/>
        <end position="567"/>
    </location>
</feature>
<keyword evidence="3" id="KW-0131">Cell cycle</keyword>
<dbReference type="GO" id="GO:0060090">
    <property type="term" value="F:molecular adaptor activity"/>
    <property type="evidence" value="ECO:0007669"/>
    <property type="project" value="TreeGrafter"/>
</dbReference>
<feature type="compositionally biased region" description="Polar residues" evidence="4">
    <location>
        <begin position="275"/>
        <end position="296"/>
    </location>
</feature>
<protein>
    <submittedName>
        <fullName evidence="8">Uncharacterized protein</fullName>
    </submittedName>
</protein>
<name>A0A401SPL6_CHIPU</name>
<feature type="region of interest" description="Disordered" evidence="4">
    <location>
        <begin position="220"/>
        <end position="254"/>
    </location>
</feature>
<reference evidence="8 9" key="1">
    <citation type="journal article" date="2018" name="Nat. Ecol. Evol.">
        <title>Shark genomes provide insights into elasmobranch evolution and the origin of vertebrates.</title>
        <authorList>
            <person name="Hara Y"/>
            <person name="Yamaguchi K"/>
            <person name="Onimaru K"/>
            <person name="Kadota M"/>
            <person name="Koyanagi M"/>
            <person name="Keeley SD"/>
            <person name="Tatsumi K"/>
            <person name="Tanaka K"/>
            <person name="Motone F"/>
            <person name="Kageyama Y"/>
            <person name="Nozu R"/>
            <person name="Adachi N"/>
            <person name="Nishimura O"/>
            <person name="Nakagawa R"/>
            <person name="Tanegashima C"/>
            <person name="Kiyatake I"/>
            <person name="Matsumoto R"/>
            <person name="Murakumo K"/>
            <person name="Nishida K"/>
            <person name="Terakita A"/>
            <person name="Kuratani S"/>
            <person name="Sato K"/>
            <person name="Hyodo S Kuraku.S."/>
        </authorList>
    </citation>
    <scope>NUCLEOTIDE SEQUENCE [LARGE SCALE GENOMIC DNA]</scope>
</reference>
<dbReference type="InterPro" id="IPR024990">
    <property type="entry name" value="Apc1"/>
</dbReference>
<dbReference type="GO" id="GO:0070979">
    <property type="term" value="P:protein K11-linked ubiquitination"/>
    <property type="evidence" value="ECO:0007669"/>
    <property type="project" value="TreeGrafter"/>
</dbReference>
<dbReference type="STRING" id="137246.A0A401SPL6"/>
<sequence>MYFPEILYLLGQLRLSSLRWIQLCWALWCDFSIPQDKTEGTEAQERTEKCVCIVQKSCVNVHTVDGKDYIAPLPFQVADVWATKYGLIFERSNPVQEAPLSPLREPLPTMFSMLHPLDEIAPLVCKPTGGVTNITRVQYVADYTLKIIFSSSAPSIIVTYDTAQCLHAVWALRKIKTEEQNTVLRCPSTAGTPQQIVTSSSLTAHLRSVSKGESPIASPFQNFSSFPGQNRSTVSPGAHSRSHSPSISNMAALSRSHSPSLGASSFSGVQRFNLSTYTPSPKQGRNSHSPNSTLSDSLLVPETEPVIPELCLDHLWTESAHNVREKNSQASKVFTTIDLCGQKFLCYLVESRHQLRCVKFEESNDLTQLIFGTVTVIQARDAAPVESVNTMMVLESNGNLVLYTGIIRVGKVFIAGVPTPSLSASNTLPRPSTPLGSISTPARPSSRHPGALDEAVWPSPVPELNDSTKIQDSYMDDCTFHQIGTYIHSLRDPVQNRVTLEMNNGNLLRITTPEITNSQLVKKCLQAIKYILPKEVAVQVLIKWYNAYNAPGGPNYHSEWNMFVICLMNMMGYNTDRLTWTRNLDLEGSLSPVIAAKKARPSDVGSEEDWEYLLSCDYHHNFESHLLAGVLHLDPLEVLHPKEETFPNLGLDSTTLLYNHIPAIFFVLHLIYEELKLDNLMREGARSLVILLYQLARSCFFNTAQARLMHQPPFLTVEPPSIYQWLSSCLNGGIMSPFPYLPGICERTKLIVQSFALYVLGDEKALSQESSQYLFRIAAGQRKQQAEEDNKRLSLHPCTSSSSLAAKLVVSLTNLGFTLKDLETVPFGVALPIRDAIYHCREQPSSDWSEAACSLIGRQDLSKQAHEGNLHKTKSAIGHVLLPDGASGTEAEEEEDGMNDMSQDLMSLIWNEDLRVQEVRRLLQSTHPVRVNVIQMPEMSDHEYIEEKENSRGKSLVSTEAVQYLEGSKVSTV</sequence>
<evidence type="ECO:0000256" key="4">
    <source>
        <dbReference type="SAM" id="MobiDB-lite"/>
    </source>
</evidence>
<keyword evidence="5" id="KW-0732">Signal</keyword>
<comment type="caution">
    <text evidence="8">The sequence shown here is derived from an EMBL/GenBank/DDBJ whole genome shotgun (WGS) entry which is preliminary data.</text>
</comment>
<dbReference type="InterPro" id="IPR046794">
    <property type="entry name" value="Apc1_MidN"/>
</dbReference>
<keyword evidence="9" id="KW-1185">Reference proteome</keyword>
<dbReference type="Pfam" id="PF12859">
    <property type="entry name" value="ANAPC1"/>
    <property type="match status" value="2"/>
</dbReference>